<dbReference type="GO" id="GO:0042286">
    <property type="term" value="F:glutamate-1-semialdehyde 2,1-aminomutase activity"/>
    <property type="evidence" value="ECO:0007669"/>
    <property type="project" value="UniProtKB-EC"/>
</dbReference>
<evidence type="ECO:0000256" key="1">
    <source>
        <dbReference type="ARBA" id="ARBA00001933"/>
    </source>
</evidence>
<comment type="caution">
    <text evidence="4">The sequence shown here is derived from an EMBL/GenBank/DDBJ whole genome shotgun (WGS) entry which is preliminary data.</text>
</comment>
<dbReference type="EC" id="5.4.3.8" evidence="4"/>
<dbReference type="InterPro" id="IPR015422">
    <property type="entry name" value="PyrdxlP-dep_Trfase_small"/>
</dbReference>
<dbReference type="InterPro" id="IPR015421">
    <property type="entry name" value="PyrdxlP-dep_Trfase_major"/>
</dbReference>
<sequence length="455" mass="48309">MTSVPHSSSSAPSGPDFSGSARLQARLHDLVPGGAHTYARGSDQYPETVTPIIERGLGARVWDVDGNEFVEYGMGLRSVTLGHAYEPVNAAVRDVLGRGMSFSRPSRLEVEAAEDFLGLVSGADMVKFAKNGSDATTAALKLARAATGRDMVAVADQPFFSTDDWFIGSTPMNAGIPGTVRVGTVGFAHNDLGSLRALFDAHPGRIAAVFMEAATGLHEPAPGFLEGVREMCTAEGTVLVFDEMITGFRWSAHGAQAVYGVTPDLSTWGKAMGNGYPVSALAGRRELMELGGLRTDLERVFLLSTTHGPETVGLTAFRAVVEAYRREDPVATMHRQGTKLAEACNEVVAAAGLTDFVDVTGHPACLVFRTRDADGHPSQPMRTVFLAELLRRGVLGQSFVISAAHTDEDVEHTVSAVEAALPAYEKALTDGPEAVLDGRPVAPALRPTAAPRRLR</sequence>
<gene>
    <name evidence="4" type="ORF">WCD41_16590</name>
</gene>
<dbReference type="Gene3D" id="3.90.1150.10">
    <property type="entry name" value="Aspartate Aminotransferase, domain 1"/>
    <property type="match status" value="1"/>
</dbReference>
<dbReference type="Pfam" id="PF00202">
    <property type="entry name" value="Aminotran_3"/>
    <property type="match status" value="1"/>
</dbReference>
<evidence type="ECO:0000313" key="5">
    <source>
        <dbReference type="Proteomes" id="UP001370100"/>
    </source>
</evidence>
<keyword evidence="5" id="KW-1185">Reference proteome</keyword>
<evidence type="ECO:0000313" key="4">
    <source>
        <dbReference type="EMBL" id="MEJ2888082.1"/>
    </source>
</evidence>
<comment type="similarity">
    <text evidence="3">Belongs to the class-III pyridoxal-phosphate-dependent aminotransferase family.</text>
</comment>
<dbReference type="PANTHER" id="PTHR43713">
    <property type="entry name" value="GLUTAMATE-1-SEMIALDEHYDE 2,1-AMINOMUTASE"/>
    <property type="match status" value="1"/>
</dbReference>
<dbReference type="SUPFAM" id="SSF53383">
    <property type="entry name" value="PLP-dependent transferases"/>
    <property type="match status" value="1"/>
</dbReference>
<keyword evidence="2 3" id="KW-0663">Pyridoxal phosphate</keyword>
<evidence type="ECO:0000256" key="3">
    <source>
        <dbReference type="RuleBase" id="RU003560"/>
    </source>
</evidence>
<comment type="cofactor">
    <cofactor evidence="1">
        <name>pyridoxal 5'-phosphate</name>
        <dbReference type="ChEBI" id="CHEBI:597326"/>
    </cofactor>
</comment>
<dbReference type="Gene3D" id="3.40.640.10">
    <property type="entry name" value="Type I PLP-dependent aspartate aminotransferase-like (Major domain)"/>
    <property type="match status" value="1"/>
</dbReference>
<evidence type="ECO:0000256" key="2">
    <source>
        <dbReference type="ARBA" id="ARBA00022898"/>
    </source>
</evidence>
<dbReference type="PANTHER" id="PTHR43713:SF3">
    <property type="entry name" value="GLUTAMATE-1-SEMIALDEHYDE 2,1-AMINOMUTASE 1, CHLOROPLASTIC-RELATED"/>
    <property type="match status" value="1"/>
</dbReference>
<dbReference type="InterPro" id="IPR015424">
    <property type="entry name" value="PyrdxlP-dep_Trfase"/>
</dbReference>
<dbReference type="Proteomes" id="UP001370100">
    <property type="component" value="Unassembled WGS sequence"/>
</dbReference>
<organism evidence="4 5">
    <name type="scientific">Actinomycetospora aeridis</name>
    <dbReference type="NCBI Taxonomy" id="3129231"/>
    <lineage>
        <taxon>Bacteria</taxon>
        <taxon>Bacillati</taxon>
        <taxon>Actinomycetota</taxon>
        <taxon>Actinomycetes</taxon>
        <taxon>Pseudonocardiales</taxon>
        <taxon>Pseudonocardiaceae</taxon>
        <taxon>Actinomycetospora</taxon>
    </lineage>
</organism>
<reference evidence="4 5" key="1">
    <citation type="submission" date="2024-03" db="EMBL/GenBank/DDBJ databases">
        <title>Actinomycetospora sp. OC33-EN06, a novel actinomycete isolated from wild orchid (Aerides multiflora).</title>
        <authorList>
            <person name="Suriyachadkun C."/>
        </authorList>
    </citation>
    <scope>NUCLEOTIDE SEQUENCE [LARGE SCALE GENOMIC DNA]</scope>
    <source>
        <strain evidence="4 5">OC33-EN06</strain>
    </source>
</reference>
<dbReference type="NCBIfam" id="NF004856">
    <property type="entry name" value="PRK06209.1"/>
    <property type="match status" value="1"/>
</dbReference>
<dbReference type="RefSeq" id="WP_337714573.1">
    <property type="nucleotide sequence ID" value="NZ_JBBEGL010000004.1"/>
</dbReference>
<dbReference type="InterPro" id="IPR005814">
    <property type="entry name" value="Aminotrans_3"/>
</dbReference>
<proteinExistence type="inferred from homology"/>
<accession>A0ABU8N825</accession>
<name>A0ABU8N825_9PSEU</name>
<dbReference type="EMBL" id="JBBEGL010000004">
    <property type="protein sequence ID" value="MEJ2888082.1"/>
    <property type="molecule type" value="Genomic_DNA"/>
</dbReference>
<keyword evidence="4" id="KW-0413">Isomerase</keyword>
<protein>
    <submittedName>
        <fullName evidence="4">Glutamate-1-semialdehyde 2,1-aminomutase</fullName>
        <ecNumber evidence="4">5.4.3.8</ecNumber>
    </submittedName>
</protein>